<evidence type="ECO:0000313" key="11">
    <source>
        <dbReference type="EMBL" id="KIY44375.1"/>
    </source>
</evidence>
<keyword evidence="4 8" id="KW-0479">Metal-binding</keyword>
<comment type="cofactor">
    <cofactor evidence="1 8">
        <name>heme</name>
        <dbReference type="ChEBI" id="CHEBI:30413"/>
    </cofactor>
</comment>
<keyword evidence="10" id="KW-1133">Transmembrane helix</keyword>
<dbReference type="OrthoDB" id="1470350at2759"/>
<dbReference type="Gene3D" id="1.10.630.10">
    <property type="entry name" value="Cytochrome P450"/>
    <property type="match status" value="1"/>
</dbReference>
<dbReference type="InterPro" id="IPR017972">
    <property type="entry name" value="Cyt_P450_CS"/>
</dbReference>
<dbReference type="AlphaFoldDB" id="A0A0D7A0X5"/>
<dbReference type="PRINTS" id="PR00463">
    <property type="entry name" value="EP450I"/>
</dbReference>
<protein>
    <submittedName>
        <fullName evidence="11">Cytochrome P450 monooxygenase pc-3</fullName>
    </submittedName>
</protein>
<gene>
    <name evidence="11" type="ORF">FISHEDRAFT_51635</name>
</gene>
<keyword evidence="10" id="KW-0472">Membrane</keyword>
<evidence type="ECO:0000256" key="6">
    <source>
        <dbReference type="ARBA" id="ARBA00023004"/>
    </source>
</evidence>
<dbReference type="PANTHER" id="PTHR24287">
    <property type="entry name" value="P450, PUTATIVE (EUROFUNG)-RELATED"/>
    <property type="match status" value="1"/>
</dbReference>
<evidence type="ECO:0000256" key="7">
    <source>
        <dbReference type="ARBA" id="ARBA00023033"/>
    </source>
</evidence>
<dbReference type="InterPro" id="IPR001128">
    <property type="entry name" value="Cyt_P450"/>
</dbReference>
<dbReference type="EMBL" id="KN882092">
    <property type="protein sequence ID" value="KIY44375.1"/>
    <property type="molecule type" value="Genomic_DNA"/>
</dbReference>
<evidence type="ECO:0000256" key="5">
    <source>
        <dbReference type="ARBA" id="ARBA00023002"/>
    </source>
</evidence>
<feature type="binding site" description="axial binding residue" evidence="8">
    <location>
        <position position="503"/>
    </location>
    <ligand>
        <name>heme</name>
        <dbReference type="ChEBI" id="CHEBI:30413"/>
    </ligand>
    <ligandPart>
        <name>Fe</name>
        <dbReference type="ChEBI" id="CHEBI:18248"/>
    </ligandPart>
</feature>
<dbReference type="CDD" id="cd11063">
    <property type="entry name" value="CYP52"/>
    <property type="match status" value="1"/>
</dbReference>
<dbReference type="PRINTS" id="PR00385">
    <property type="entry name" value="P450"/>
</dbReference>
<dbReference type="GO" id="GO:0005506">
    <property type="term" value="F:iron ion binding"/>
    <property type="evidence" value="ECO:0007669"/>
    <property type="project" value="InterPro"/>
</dbReference>
<keyword evidence="7 9" id="KW-0503">Monooxygenase</keyword>
<keyword evidence="3 8" id="KW-0349">Heme</keyword>
<dbReference type="PANTHER" id="PTHR24287:SF1">
    <property type="entry name" value="P450, PUTATIVE (EUROFUNG)-RELATED"/>
    <property type="match status" value="1"/>
</dbReference>
<feature type="transmembrane region" description="Helical" evidence="10">
    <location>
        <begin position="47"/>
        <end position="67"/>
    </location>
</feature>
<comment type="similarity">
    <text evidence="2 9">Belongs to the cytochrome P450 family.</text>
</comment>
<organism evidence="11 12">
    <name type="scientific">Fistulina hepatica ATCC 64428</name>
    <dbReference type="NCBI Taxonomy" id="1128425"/>
    <lineage>
        <taxon>Eukaryota</taxon>
        <taxon>Fungi</taxon>
        <taxon>Dikarya</taxon>
        <taxon>Basidiomycota</taxon>
        <taxon>Agaricomycotina</taxon>
        <taxon>Agaricomycetes</taxon>
        <taxon>Agaricomycetidae</taxon>
        <taxon>Agaricales</taxon>
        <taxon>Fistulinaceae</taxon>
        <taxon>Fistulina</taxon>
    </lineage>
</organism>
<evidence type="ECO:0000256" key="9">
    <source>
        <dbReference type="RuleBase" id="RU000461"/>
    </source>
</evidence>
<evidence type="ECO:0000256" key="3">
    <source>
        <dbReference type="ARBA" id="ARBA00022617"/>
    </source>
</evidence>
<name>A0A0D7A0X5_9AGAR</name>
<dbReference type="InterPro" id="IPR047146">
    <property type="entry name" value="Cyt_P450_E_CYP52_fungi"/>
</dbReference>
<dbReference type="GO" id="GO:0016705">
    <property type="term" value="F:oxidoreductase activity, acting on paired donors, with incorporation or reduction of molecular oxygen"/>
    <property type="evidence" value="ECO:0007669"/>
    <property type="project" value="InterPro"/>
</dbReference>
<dbReference type="Proteomes" id="UP000054144">
    <property type="component" value="Unassembled WGS sequence"/>
</dbReference>
<dbReference type="SUPFAM" id="SSF48264">
    <property type="entry name" value="Cytochrome P450"/>
    <property type="match status" value="1"/>
</dbReference>
<keyword evidence="10" id="KW-0812">Transmembrane</keyword>
<dbReference type="GO" id="GO:0004497">
    <property type="term" value="F:monooxygenase activity"/>
    <property type="evidence" value="ECO:0007669"/>
    <property type="project" value="UniProtKB-KW"/>
</dbReference>
<sequence>MDSSFQAAVPPGIRYLVPRLPLIVVPFGTVYLALGFLETALDAPIAAWLRALAYIACLPGVLTINVIHEQIALRHKAKAFDAVLPPLWNANDPTPGGLRTITQMLRNQEREYPGDLLQKTFRELGPTIRSRVFFVNRTITTEPQHVKALLATQFDEFEKGKTLNRILGTLLGVGVFASDGAYEFTRFHRTMTRPFFSRDRISHFDNFDRHAEDALYHLRDRLREGLPADIQACDLTGRFTLDSATEFLFGNDVQSLSAGLPYPHNSPLAKLKANTSTASQFAQAFNLSQKATAERSRWNDQWPLFELFHDKVKQHSEIVDRYIDPIVREALARKREQGGLLVGQEKEREVEDGETLLDHLVNCTDDMHVIRDETLNILIAGRDTTATTLTFAVYLLAQHPEVLRRLREEILSKLGSSRRPVFEDFRDMKYLRAVINETLRLYPAVPFNIRVLYSVFLMHRRKDLWGPDAEEFDPDRFIDERLQKYLTPNPFIFMPFNAGPRICLGQQFAYHEASFFLVRLLQRFSAISLAPEAQPPEFRPPGDWASAGGRKAKEQVMMGSHLTMYIRGGLWVRMEEAEAKEEI</sequence>
<evidence type="ECO:0000256" key="8">
    <source>
        <dbReference type="PIRSR" id="PIRSR602401-1"/>
    </source>
</evidence>
<evidence type="ECO:0000256" key="4">
    <source>
        <dbReference type="ARBA" id="ARBA00022723"/>
    </source>
</evidence>
<evidence type="ECO:0000256" key="1">
    <source>
        <dbReference type="ARBA" id="ARBA00001971"/>
    </source>
</evidence>
<dbReference type="PROSITE" id="PS00086">
    <property type="entry name" value="CYTOCHROME_P450"/>
    <property type="match status" value="1"/>
</dbReference>
<evidence type="ECO:0000256" key="2">
    <source>
        <dbReference type="ARBA" id="ARBA00010617"/>
    </source>
</evidence>
<dbReference type="GO" id="GO:0020037">
    <property type="term" value="F:heme binding"/>
    <property type="evidence" value="ECO:0007669"/>
    <property type="project" value="InterPro"/>
</dbReference>
<keyword evidence="12" id="KW-1185">Reference proteome</keyword>
<feature type="transmembrane region" description="Helical" evidence="10">
    <location>
        <begin position="20"/>
        <end position="41"/>
    </location>
</feature>
<reference evidence="11 12" key="1">
    <citation type="journal article" date="2015" name="Fungal Genet. Biol.">
        <title>Evolution of novel wood decay mechanisms in Agaricales revealed by the genome sequences of Fistulina hepatica and Cylindrobasidium torrendii.</title>
        <authorList>
            <person name="Floudas D."/>
            <person name="Held B.W."/>
            <person name="Riley R."/>
            <person name="Nagy L.G."/>
            <person name="Koehler G."/>
            <person name="Ransdell A.S."/>
            <person name="Younus H."/>
            <person name="Chow J."/>
            <person name="Chiniquy J."/>
            <person name="Lipzen A."/>
            <person name="Tritt A."/>
            <person name="Sun H."/>
            <person name="Haridas S."/>
            <person name="LaButti K."/>
            <person name="Ohm R.A."/>
            <person name="Kues U."/>
            <person name="Blanchette R.A."/>
            <person name="Grigoriev I.V."/>
            <person name="Minto R.E."/>
            <person name="Hibbett D.S."/>
        </authorList>
    </citation>
    <scope>NUCLEOTIDE SEQUENCE [LARGE SCALE GENOMIC DNA]</scope>
    <source>
        <strain evidence="11 12">ATCC 64428</strain>
    </source>
</reference>
<dbReference type="InterPro" id="IPR036396">
    <property type="entry name" value="Cyt_P450_sf"/>
</dbReference>
<proteinExistence type="inferred from homology"/>
<evidence type="ECO:0000256" key="10">
    <source>
        <dbReference type="SAM" id="Phobius"/>
    </source>
</evidence>
<keyword evidence="6 8" id="KW-0408">Iron</keyword>
<dbReference type="Pfam" id="PF00067">
    <property type="entry name" value="p450"/>
    <property type="match status" value="1"/>
</dbReference>
<accession>A0A0D7A0X5</accession>
<keyword evidence="5 9" id="KW-0560">Oxidoreductase</keyword>
<dbReference type="InterPro" id="IPR002401">
    <property type="entry name" value="Cyt_P450_E_grp-I"/>
</dbReference>
<evidence type="ECO:0000313" key="12">
    <source>
        <dbReference type="Proteomes" id="UP000054144"/>
    </source>
</evidence>